<evidence type="ECO:0000313" key="2">
    <source>
        <dbReference type="Proteomes" id="UP001190700"/>
    </source>
</evidence>
<keyword evidence="2" id="KW-1185">Reference proteome</keyword>
<name>A0AAE0FGY9_9CHLO</name>
<organism evidence="1 2">
    <name type="scientific">Cymbomonas tetramitiformis</name>
    <dbReference type="NCBI Taxonomy" id="36881"/>
    <lineage>
        <taxon>Eukaryota</taxon>
        <taxon>Viridiplantae</taxon>
        <taxon>Chlorophyta</taxon>
        <taxon>Pyramimonadophyceae</taxon>
        <taxon>Pyramimonadales</taxon>
        <taxon>Pyramimonadaceae</taxon>
        <taxon>Cymbomonas</taxon>
    </lineage>
</organism>
<evidence type="ECO:0000313" key="1">
    <source>
        <dbReference type="EMBL" id="KAK3259305.1"/>
    </source>
</evidence>
<dbReference type="AlphaFoldDB" id="A0AAE0FGY9"/>
<protein>
    <submittedName>
        <fullName evidence="1">Uncharacterized protein</fullName>
    </submittedName>
</protein>
<dbReference type="Proteomes" id="UP001190700">
    <property type="component" value="Unassembled WGS sequence"/>
</dbReference>
<reference evidence="1 2" key="1">
    <citation type="journal article" date="2015" name="Genome Biol. Evol.">
        <title>Comparative Genomics of a Bacterivorous Green Alga Reveals Evolutionary Causalities and Consequences of Phago-Mixotrophic Mode of Nutrition.</title>
        <authorList>
            <person name="Burns J.A."/>
            <person name="Paasch A."/>
            <person name="Narechania A."/>
            <person name="Kim E."/>
        </authorList>
    </citation>
    <scope>NUCLEOTIDE SEQUENCE [LARGE SCALE GENOMIC DNA]</scope>
    <source>
        <strain evidence="1 2">PLY_AMNH</strain>
    </source>
</reference>
<dbReference type="EMBL" id="LGRX02018863">
    <property type="protein sequence ID" value="KAK3259305.1"/>
    <property type="molecule type" value="Genomic_DNA"/>
</dbReference>
<accession>A0AAE0FGY9</accession>
<proteinExistence type="predicted"/>
<sequence length="141" mass="16024">MRETVELLSENLERVSSLHPRRKGLRWAFFLTAHTEKKDLETIEYSQCIVCHPEIVEDLYRFRVKDKRSRAGLYTFASGDGPAALQTHAKKGHQETFQALMASLPAPAASAKRRRSSVVTIASLKKHFKGSEVRPEKFISI</sequence>
<comment type="caution">
    <text evidence="1">The sequence shown here is derived from an EMBL/GenBank/DDBJ whole genome shotgun (WGS) entry which is preliminary data.</text>
</comment>
<gene>
    <name evidence="1" type="ORF">CYMTET_31691</name>
</gene>